<organism evidence="1 2">
    <name type="scientific">Candidatus Colimorpha enterica</name>
    <dbReference type="NCBI Taxonomy" id="3083063"/>
    <lineage>
        <taxon>Bacteria</taxon>
        <taxon>Pseudomonadati</taxon>
        <taxon>Bacteroidota</taxon>
        <taxon>Bacteroidia</taxon>
        <taxon>Bacteroidales</taxon>
        <taxon>Candidatus Colimorpha</taxon>
    </lineage>
</organism>
<accession>R6UBZ5</accession>
<evidence type="ECO:0000313" key="2">
    <source>
        <dbReference type="Proteomes" id="UP000017938"/>
    </source>
</evidence>
<gene>
    <name evidence="1" type="ORF">BN580_00486</name>
</gene>
<reference evidence="1" key="1">
    <citation type="submission" date="2012-11" db="EMBL/GenBank/DDBJ databases">
        <title>Dependencies among metagenomic species, viruses, plasmids and units of genetic variation.</title>
        <authorList>
            <person name="Nielsen H.B."/>
            <person name="Almeida M."/>
            <person name="Juncker A.S."/>
            <person name="Rasmussen S."/>
            <person name="Li J."/>
            <person name="Sunagawa S."/>
            <person name="Plichta D."/>
            <person name="Gautier L."/>
            <person name="Le Chatelier E."/>
            <person name="Peletier E."/>
            <person name="Bonde I."/>
            <person name="Nielsen T."/>
            <person name="Manichanh C."/>
            <person name="Arumugam M."/>
            <person name="Batto J."/>
            <person name="Santos M.B.Q.D."/>
            <person name="Blom N."/>
            <person name="Borruel N."/>
            <person name="Burgdorf K.S."/>
            <person name="Boumezbeur F."/>
            <person name="Casellas F."/>
            <person name="Dore J."/>
            <person name="Guarner F."/>
            <person name="Hansen T."/>
            <person name="Hildebrand F."/>
            <person name="Kaas R.S."/>
            <person name="Kennedy S."/>
            <person name="Kristiansen K."/>
            <person name="Kultima J.R."/>
            <person name="Leonard P."/>
            <person name="Levenez F."/>
            <person name="Lund O."/>
            <person name="Moumen B."/>
            <person name="Le Paslier D."/>
            <person name="Pons N."/>
            <person name="Pedersen O."/>
            <person name="Prifti E."/>
            <person name="Qin J."/>
            <person name="Raes J."/>
            <person name="Tap J."/>
            <person name="Tims S."/>
            <person name="Ussery D.W."/>
            <person name="Yamada T."/>
            <person name="MetaHit consortium"/>
            <person name="Renault P."/>
            <person name="Sicheritz-Ponten T."/>
            <person name="Bork P."/>
            <person name="Wang J."/>
            <person name="Brunak S."/>
            <person name="Ehrlich S.D."/>
        </authorList>
    </citation>
    <scope>NUCLEOTIDE SEQUENCE [LARGE SCALE GENOMIC DNA]</scope>
</reference>
<name>R6UBZ5_9BACT</name>
<protein>
    <submittedName>
        <fullName evidence="1">Uncharacterized protein</fullName>
    </submittedName>
</protein>
<dbReference type="EMBL" id="CBFW010000442">
    <property type="protein sequence ID" value="CDC77636.1"/>
    <property type="molecule type" value="Genomic_DNA"/>
</dbReference>
<proteinExistence type="predicted"/>
<sequence length="87" mass="10013">MQYFDKNGAPIKAGMTIRMEDGSLELVYDTTDSYGNPDLGINASNEEYLEMHPFASREFYSLCNFDMRYTEVVDDQTVAENNFEQSM</sequence>
<dbReference type="Proteomes" id="UP000017938">
    <property type="component" value="Unassembled WGS sequence"/>
</dbReference>
<dbReference type="AlphaFoldDB" id="R6UBZ5"/>
<evidence type="ECO:0000313" key="1">
    <source>
        <dbReference type="EMBL" id="CDC77636.1"/>
    </source>
</evidence>
<comment type="caution">
    <text evidence="1">The sequence shown here is derived from an EMBL/GenBank/DDBJ whole genome shotgun (WGS) entry which is preliminary data.</text>
</comment>